<dbReference type="AlphaFoldDB" id="A0A447QS12"/>
<protein>
    <recommendedName>
        <fullName evidence="4">DUF4354 family protein</fullName>
    </recommendedName>
</protein>
<feature type="chain" id="PRO_5019292527" description="DUF4354 family protein" evidence="1">
    <location>
        <begin position="22"/>
        <end position="126"/>
    </location>
</feature>
<dbReference type="Gene3D" id="2.60.40.4110">
    <property type="entry name" value="Protein of unknown function DUF4354"/>
    <property type="match status" value="1"/>
</dbReference>
<organism evidence="2 3">
    <name type="scientific">Serratia rubidaea</name>
    <name type="common">Serratia marinorubra</name>
    <dbReference type="NCBI Taxonomy" id="61652"/>
    <lineage>
        <taxon>Bacteria</taxon>
        <taxon>Pseudomonadati</taxon>
        <taxon>Pseudomonadota</taxon>
        <taxon>Gammaproteobacteria</taxon>
        <taxon>Enterobacterales</taxon>
        <taxon>Yersiniaceae</taxon>
        <taxon>Serratia</taxon>
    </lineage>
</organism>
<feature type="signal peptide" evidence="1">
    <location>
        <begin position="1"/>
        <end position="21"/>
    </location>
</feature>
<dbReference type="InterPro" id="IPR025581">
    <property type="entry name" value="DUF4354"/>
</dbReference>
<dbReference type="EMBL" id="LR134155">
    <property type="protein sequence ID" value="VEA72806.1"/>
    <property type="molecule type" value="Genomic_DNA"/>
</dbReference>
<gene>
    <name evidence="2" type="ORF">NCTC9419_04422</name>
</gene>
<evidence type="ECO:0008006" key="4">
    <source>
        <dbReference type="Google" id="ProtNLM"/>
    </source>
</evidence>
<keyword evidence="1" id="KW-0732">Signal</keyword>
<name>A0A447QS12_SERRU</name>
<dbReference type="KEGG" id="srz:AXX16_3542"/>
<dbReference type="Pfam" id="PF14263">
    <property type="entry name" value="DUF4354"/>
    <property type="match status" value="1"/>
</dbReference>
<reference evidence="2 3" key="1">
    <citation type="submission" date="2018-12" db="EMBL/GenBank/DDBJ databases">
        <authorList>
            <consortium name="Pathogen Informatics"/>
        </authorList>
    </citation>
    <scope>NUCLEOTIDE SEQUENCE [LARGE SCALE GENOMIC DNA]</scope>
    <source>
        <strain evidence="2 3">NCTC9419</strain>
    </source>
</reference>
<evidence type="ECO:0000313" key="3">
    <source>
        <dbReference type="Proteomes" id="UP000271603"/>
    </source>
</evidence>
<evidence type="ECO:0000313" key="2">
    <source>
        <dbReference type="EMBL" id="VEA72806.1"/>
    </source>
</evidence>
<evidence type="ECO:0000256" key="1">
    <source>
        <dbReference type="SAM" id="SignalP"/>
    </source>
</evidence>
<sequence>MKISTMAASLALAGFCFAANAATPKNIAVYATEKSTGSISIGGKDAYTKTFDVALAKLPGDDIDLSKLCLKAYSPDNQAFKLDTVDEALTSGSLKEGKLVKGIAVFAADSAAVYSAALVKITDDCK</sequence>
<dbReference type="Proteomes" id="UP000271603">
    <property type="component" value="Chromosome"/>
</dbReference>
<dbReference type="RefSeq" id="WP_061324491.1">
    <property type="nucleotide sequence ID" value="NZ_CP014474.1"/>
</dbReference>
<accession>A0A447QS12</accession>
<proteinExistence type="predicted"/>